<dbReference type="WBParaSite" id="ALUE_0001545501-mRNA-1">
    <property type="protein sequence ID" value="ALUE_0001545501-mRNA-1"/>
    <property type="gene ID" value="ALUE_0001545501"/>
</dbReference>
<evidence type="ECO:0000313" key="2">
    <source>
        <dbReference type="WBParaSite" id="ALUE_0001545501-mRNA-1"/>
    </source>
</evidence>
<sequence>MKAQHHCLRHDHLRRIVPSSTATPSHFLRNKPSKHCVIEEVACASLSSDSPQEAPSSPEV</sequence>
<protein>
    <submittedName>
        <fullName evidence="2">Uncharacterized protein</fullName>
    </submittedName>
</protein>
<keyword evidence="1" id="KW-1185">Reference proteome</keyword>
<accession>A0A0M3IC73</accession>
<dbReference type="Proteomes" id="UP000036681">
    <property type="component" value="Unplaced"/>
</dbReference>
<evidence type="ECO:0000313" key="1">
    <source>
        <dbReference type="Proteomes" id="UP000036681"/>
    </source>
</evidence>
<dbReference type="AlphaFoldDB" id="A0A0M3IC73"/>
<proteinExistence type="predicted"/>
<reference evidence="2" key="1">
    <citation type="submission" date="2017-02" db="UniProtKB">
        <authorList>
            <consortium name="WormBaseParasite"/>
        </authorList>
    </citation>
    <scope>IDENTIFICATION</scope>
</reference>
<organism evidence="1 2">
    <name type="scientific">Ascaris lumbricoides</name>
    <name type="common">Giant roundworm</name>
    <dbReference type="NCBI Taxonomy" id="6252"/>
    <lineage>
        <taxon>Eukaryota</taxon>
        <taxon>Metazoa</taxon>
        <taxon>Ecdysozoa</taxon>
        <taxon>Nematoda</taxon>
        <taxon>Chromadorea</taxon>
        <taxon>Rhabditida</taxon>
        <taxon>Spirurina</taxon>
        <taxon>Ascaridomorpha</taxon>
        <taxon>Ascaridoidea</taxon>
        <taxon>Ascarididae</taxon>
        <taxon>Ascaris</taxon>
    </lineage>
</organism>
<name>A0A0M3IC73_ASCLU</name>